<proteinExistence type="predicted"/>
<evidence type="ECO:0000313" key="3">
    <source>
        <dbReference type="Proteomes" id="UP001489004"/>
    </source>
</evidence>
<dbReference type="AlphaFoldDB" id="A0AAW1Q292"/>
<gene>
    <name evidence="2" type="ORF">WJX72_008461</name>
</gene>
<comment type="caution">
    <text evidence="2">The sequence shown here is derived from an EMBL/GenBank/DDBJ whole genome shotgun (WGS) entry which is preliminary data.</text>
</comment>
<accession>A0AAW1Q292</accession>
<keyword evidence="3" id="KW-1185">Reference proteome</keyword>
<keyword evidence="1" id="KW-0175">Coiled coil</keyword>
<feature type="coiled-coil region" evidence="1">
    <location>
        <begin position="50"/>
        <end position="112"/>
    </location>
</feature>
<sequence>MVSIYRLWTGAQDLKACIAALRAQGSAATEEEYQTTVQQQALEQDPQRHMAELQAQIDTLDTELQEKLQAFQAAQEQAKNTSTSLTVAMHRSKEADEKVHDLTEQLSQHQCAVGNRLRMFGQHAALLVQAIGATATQFHRMPIGPVGSHQALKDSRTTGPFLSL</sequence>
<name>A0AAW1Q292_9CHLO</name>
<reference evidence="2 3" key="1">
    <citation type="journal article" date="2024" name="Nat. Commun.">
        <title>Phylogenomics reveals the evolutionary origins of lichenization in chlorophyte algae.</title>
        <authorList>
            <person name="Puginier C."/>
            <person name="Libourel C."/>
            <person name="Otte J."/>
            <person name="Skaloud P."/>
            <person name="Haon M."/>
            <person name="Grisel S."/>
            <person name="Petersen M."/>
            <person name="Berrin J.G."/>
            <person name="Delaux P.M."/>
            <person name="Dal Grande F."/>
            <person name="Keller J."/>
        </authorList>
    </citation>
    <scope>NUCLEOTIDE SEQUENCE [LARGE SCALE GENOMIC DNA]</scope>
    <source>
        <strain evidence="2 3">SAG 2043</strain>
    </source>
</reference>
<evidence type="ECO:0000313" key="2">
    <source>
        <dbReference type="EMBL" id="KAK9814598.1"/>
    </source>
</evidence>
<dbReference type="Proteomes" id="UP001489004">
    <property type="component" value="Unassembled WGS sequence"/>
</dbReference>
<protein>
    <submittedName>
        <fullName evidence="2">Uncharacterized protein</fullName>
    </submittedName>
</protein>
<dbReference type="EMBL" id="JALJOR010000007">
    <property type="protein sequence ID" value="KAK9814598.1"/>
    <property type="molecule type" value="Genomic_DNA"/>
</dbReference>
<evidence type="ECO:0000256" key="1">
    <source>
        <dbReference type="SAM" id="Coils"/>
    </source>
</evidence>
<organism evidence="2 3">
    <name type="scientific">[Myrmecia] bisecta</name>
    <dbReference type="NCBI Taxonomy" id="41462"/>
    <lineage>
        <taxon>Eukaryota</taxon>
        <taxon>Viridiplantae</taxon>
        <taxon>Chlorophyta</taxon>
        <taxon>core chlorophytes</taxon>
        <taxon>Trebouxiophyceae</taxon>
        <taxon>Trebouxiales</taxon>
        <taxon>Trebouxiaceae</taxon>
        <taxon>Myrmecia</taxon>
    </lineage>
</organism>